<dbReference type="PANTHER" id="PTHR45176">
    <property type="entry name" value="TRANSDUCIN FAMILY PROTEIN / WD-40 REPEAT FAMILY PROTEIN-RELATED"/>
    <property type="match status" value="1"/>
</dbReference>
<proteinExistence type="predicted"/>
<sequence length="78" mass="8516">MMRLRRVKNSGWLCHSVGSYKSLSFAGKSDYLVTVSGGSQPQLSVCSMSKLSVSWSYKLQVEDVACAFDASMFAVLVV</sequence>
<comment type="caution">
    <text evidence="1">The sequence shown here is derived from an EMBL/GenBank/DDBJ whole genome shotgun (WGS) entry which is preliminary data.</text>
</comment>
<dbReference type="AlphaFoldDB" id="A0A7J6HM00"/>
<evidence type="ECO:0000313" key="2">
    <source>
        <dbReference type="Proteomes" id="UP000583929"/>
    </source>
</evidence>
<name>A0A7J6HM00_CANSA</name>
<organism evidence="1 2">
    <name type="scientific">Cannabis sativa</name>
    <name type="common">Hemp</name>
    <name type="synonym">Marijuana</name>
    <dbReference type="NCBI Taxonomy" id="3483"/>
    <lineage>
        <taxon>Eukaryota</taxon>
        <taxon>Viridiplantae</taxon>
        <taxon>Streptophyta</taxon>
        <taxon>Embryophyta</taxon>
        <taxon>Tracheophyta</taxon>
        <taxon>Spermatophyta</taxon>
        <taxon>Magnoliopsida</taxon>
        <taxon>eudicotyledons</taxon>
        <taxon>Gunneridae</taxon>
        <taxon>Pentapetalae</taxon>
        <taxon>rosids</taxon>
        <taxon>fabids</taxon>
        <taxon>Rosales</taxon>
        <taxon>Cannabaceae</taxon>
        <taxon>Cannabis</taxon>
    </lineage>
</organism>
<dbReference type="Proteomes" id="UP000583929">
    <property type="component" value="Unassembled WGS sequence"/>
</dbReference>
<keyword evidence="2" id="KW-1185">Reference proteome</keyword>
<feature type="non-terminal residue" evidence="1">
    <location>
        <position position="1"/>
    </location>
</feature>
<reference evidence="1 2" key="1">
    <citation type="journal article" date="2020" name="bioRxiv">
        <title>Sequence and annotation of 42 cannabis genomes reveals extensive copy number variation in cannabinoid synthesis and pathogen resistance genes.</title>
        <authorList>
            <person name="Mckernan K.J."/>
            <person name="Helbert Y."/>
            <person name="Kane L.T."/>
            <person name="Ebling H."/>
            <person name="Zhang L."/>
            <person name="Liu B."/>
            <person name="Eaton Z."/>
            <person name="Mclaughlin S."/>
            <person name="Kingan S."/>
            <person name="Baybayan P."/>
            <person name="Concepcion G."/>
            <person name="Jordan M."/>
            <person name="Riva A."/>
            <person name="Barbazuk W."/>
            <person name="Harkins T."/>
        </authorList>
    </citation>
    <scope>NUCLEOTIDE SEQUENCE [LARGE SCALE GENOMIC DNA]</scope>
    <source>
        <strain evidence="2">cv. Jamaican Lion 4</strain>
        <tissue evidence="1">Leaf</tissue>
    </source>
</reference>
<evidence type="ECO:0000313" key="1">
    <source>
        <dbReference type="EMBL" id="KAF4396011.1"/>
    </source>
</evidence>
<protein>
    <submittedName>
        <fullName evidence="1">Uncharacterized protein</fullName>
    </submittedName>
</protein>
<dbReference type="EMBL" id="JAATIQ010000037">
    <property type="protein sequence ID" value="KAF4396011.1"/>
    <property type="molecule type" value="Genomic_DNA"/>
</dbReference>
<accession>A0A7J6HM00</accession>
<dbReference type="PANTHER" id="PTHR45176:SF1">
    <property type="entry name" value="TRANSDUCIN FAMILY PROTEIN _ WD-40 REPEAT FAMILY PROTEIN-RELATED"/>
    <property type="match status" value="1"/>
</dbReference>
<gene>
    <name evidence="1" type="ORF">G4B88_020648</name>
</gene>